<organism evidence="8 9">
    <name type="scientific">Meridianimarinicoccus marinus</name>
    <dbReference type="NCBI Taxonomy" id="3231483"/>
    <lineage>
        <taxon>Bacteria</taxon>
        <taxon>Pseudomonadati</taxon>
        <taxon>Pseudomonadota</taxon>
        <taxon>Alphaproteobacteria</taxon>
        <taxon>Rhodobacterales</taxon>
        <taxon>Paracoccaceae</taxon>
        <taxon>Meridianimarinicoccus</taxon>
    </lineage>
</organism>
<keyword evidence="5 6" id="KW-0472">Membrane</keyword>
<keyword evidence="2" id="KW-1003">Cell membrane</keyword>
<evidence type="ECO:0000256" key="3">
    <source>
        <dbReference type="ARBA" id="ARBA00022692"/>
    </source>
</evidence>
<comment type="subcellular location">
    <subcellularLocation>
        <location evidence="1">Cell membrane</location>
        <topology evidence="1">Multi-pass membrane protein</topology>
    </subcellularLocation>
</comment>
<comment type="caution">
    <text evidence="8">The sequence shown here is derived from an EMBL/GenBank/DDBJ whole genome shotgun (WGS) entry which is preliminary data.</text>
</comment>
<proteinExistence type="predicted"/>
<evidence type="ECO:0000313" key="9">
    <source>
        <dbReference type="Proteomes" id="UP001553161"/>
    </source>
</evidence>
<evidence type="ECO:0000256" key="2">
    <source>
        <dbReference type="ARBA" id="ARBA00022475"/>
    </source>
</evidence>
<reference evidence="8 9" key="1">
    <citation type="submission" date="2024-07" db="EMBL/GenBank/DDBJ databases">
        <authorList>
            <person name="Kang M."/>
        </authorList>
    </citation>
    <scope>NUCLEOTIDE SEQUENCE [LARGE SCALE GENOMIC DNA]</scope>
    <source>
        <strain evidence="8 9">DFM31</strain>
    </source>
</reference>
<keyword evidence="3 6" id="KW-0812">Transmembrane</keyword>
<feature type="domain" description="Cardiolipin synthase N-terminal" evidence="7">
    <location>
        <begin position="11"/>
        <end position="53"/>
    </location>
</feature>
<keyword evidence="4 6" id="KW-1133">Transmembrane helix</keyword>
<protein>
    <submittedName>
        <fullName evidence="8">PLDc N-terminal domain-containing protein</fullName>
    </submittedName>
</protein>
<keyword evidence="9" id="KW-1185">Reference proteome</keyword>
<evidence type="ECO:0000313" key="8">
    <source>
        <dbReference type="EMBL" id="MEV8465631.1"/>
    </source>
</evidence>
<dbReference type="EMBL" id="JBFBVU010000002">
    <property type="protein sequence ID" value="MEV8465631.1"/>
    <property type="molecule type" value="Genomic_DNA"/>
</dbReference>
<dbReference type="InterPro" id="IPR027379">
    <property type="entry name" value="CLS_N"/>
</dbReference>
<evidence type="ECO:0000256" key="4">
    <source>
        <dbReference type="ARBA" id="ARBA00022989"/>
    </source>
</evidence>
<gene>
    <name evidence="8" type="ORF">AB0T83_02400</name>
</gene>
<dbReference type="RefSeq" id="WP_366191226.1">
    <property type="nucleotide sequence ID" value="NZ_JBFBVU010000002.1"/>
</dbReference>
<accession>A0ABV3L243</accession>
<evidence type="ECO:0000256" key="6">
    <source>
        <dbReference type="SAM" id="Phobius"/>
    </source>
</evidence>
<name>A0ABV3L243_9RHOB</name>
<evidence type="ECO:0000256" key="5">
    <source>
        <dbReference type="ARBA" id="ARBA00023136"/>
    </source>
</evidence>
<feature type="transmembrane region" description="Helical" evidence="6">
    <location>
        <begin position="32"/>
        <end position="51"/>
    </location>
</feature>
<evidence type="ECO:0000259" key="7">
    <source>
        <dbReference type="Pfam" id="PF13396"/>
    </source>
</evidence>
<evidence type="ECO:0000256" key="1">
    <source>
        <dbReference type="ARBA" id="ARBA00004651"/>
    </source>
</evidence>
<sequence>MEAILGLVILVADIYAIVKIIQSGATTLQKIIWVLVVAILPVIGLIIWYFAGPK</sequence>
<dbReference type="Proteomes" id="UP001553161">
    <property type="component" value="Unassembled WGS sequence"/>
</dbReference>
<dbReference type="Pfam" id="PF13396">
    <property type="entry name" value="PLDc_N"/>
    <property type="match status" value="1"/>
</dbReference>